<sequence>MAGEKDKLSAAACNRTFRGRGESCSGKLDWPRKPSGGASGRIVAEYGFHVYDDGSMSLDDGAVRDSDLPPNRQGQGFVVQGMFH</sequence>
<evidence type="ECO:0000313" key="1">
    <source>
        <dbReference type="Proteomes" id="UP000887565"/>
    </source>
</evidence>
<name>A0A915IC98_ROMCU</name>
<proteinExistence type="predicted"/>
<accession>A0A915IC98</accession>
<dbReference type="Proteomes" id="UP000887565">
    <property type="component" value="Unplaced"/>
</dbReference>
<evidence type="ECO:0000313" key="2">
    <source>
        <dbReference type="WBParaSite" id="nRc.2.0.1.t11809-RA"/>
    </source>
</evidence>
<protein>
    <submittedName>
        <fullName evidence="2">Uncharacterized protein</fullName>
    </submittedName>
</protein>
<reference evidence="2" key="1">
    <citation type="submission" date="2022-11" db="UniProtKB">
        <authorList>
            <consortium name="WormBaseParasite"/>
        </authorList>
    </citation>
    <scope>IDENTIFICATION</scope>
</reference>
<keyword evidence="1" id="KW-1185">Reference proteome</keyword>
<organism evidence="1 2">
    <name type="scientific">Romanomermis culicivorax</name>
    <name type="common">Nematode worm</name>
    <dbReference type="NCBI Taxonomy" id="13658"/>
    <lineage>
        <taxon>Eukaryota</taxon>
        <taxon>Metazoa</taxon>
        <taxon>Ecdysozoa</taxon>
        <taxon>Nematoda</taxon>
        <taxon>Enoplea</taxon>
        <taxon>Dorylaimia</taxon>
        <taxon>Mermithida</taxon>
        <taxon>Mermithoidea</taxon>
        <taxon>Mermithidae</taxon>
        <taxon>Romanomermis</taxon>
    </lineage>
</organism>
<dbReference type="AlphaFoldDB" id="A0A915IC98"/>
<dbReference type="WBParaSite" id="nRc.2.0.1.t11809-RA">
    <property type="protein sequence ID" value="nRc.2.0.1.t11809-RA"/>
    <property type="gene ID" value="nRc.2.0.1.g11809"/>
</dbReference>